<dbReference type="Proteomes" id="UP000709466">
    <property type="component" value="Unassembled WGS sequence"/>
</dbReference>
<evidence type="ECO:0008006" key="4">
    <source>
        <dbReference type="Google" id="ProtNLM"/>
    </source>
</evidence>
<dbReference type="RefSeq" id="WP_167637647.1">
    <property type="nucleotide sequence ID" value="NZ_JAATOP010000004.1"/>
</dbReference>
<evidence type="ECO:0000313" key="3">
    <source>
        <dbReference type="Proteomes" id="UP000709466"/>
    </source>
</evidence>
<comment type="caution">
    <text evidence="2">The sequence shown here is derived from an EMBL/GenBank/DDBJ whole genome shotgun (WGS) entry which is preliminary data.</text>
</comment>
<evidence type="ECO:0000313" key="2">
    <source>
        <dbReference type="EMBL" id="NIY72264.1"/>
    </source>
</evidence>
<keyword evidence="3" id="KW-1185">Reference proteome</keyword>
<feature type="chain" id="PRO_5047543992" description="AAA+ family ATPase" evidence="1">
    <location>
        <begin position="21"/>
        <end position="121"/>
    </location>
</feature>
<evidence type="ECO:0000256" key="1">
    <source>
        <dbReference type="SAM" id="SignalP"/>
    </source>
</evidence>
<keyword evidence="1" id="KW-0732">Signal</keyword>
<feature type="signal peptide" evidence="1">
    <location>
        <begin position="1"/>
        <end position="20"/>
    </location>
</feature>
<name>A0ABX0VZB9_9RHOB</name>
<gene>
    <name evidence="2" type="ORF">HCZ30_07425</name>
</gene>
<protein>
    <recommendedName>
        <fullName evidence="4">AAA+ family ATPase</fullName>
    </recommendedName>
</protein>
<proteinExistence type="predicted"/>
<reference evidence="2 3" key="1">
    <citation type="submission" date="2020-03" db="EMBL/GenBank/DDBJ databases">
        <title>Bacterial isolates of synthetic phycosphere.</title>
        <authorList>
            <person name="Fu H."/>
            <person name="Moran M.A."/>
        </authorList>
    </citation>
    <scope>NUCLEOTIDE SEQUENCE [LARGE SCALE GENOMIC DNA]</scope>
    <source>
        <strain evidence="2 3">HF1</strain>
    </source>
</reference>
<dbReference type="EMBL" id="JAATOP010000004">
    <property type="protein sequence ID" value="NIY72264.1"/>
    <property type="molecule type" value="Genomic_DNA"/>
</dbReference>
<sequence length="121" mass="13480">MKRFIAILATTAVLAVPAHAADDEEMSDGLSLIDQGARLFFRGLMNEMEPAISDLQALGDEFGPKMAELVNEMGPALSEMLDRIDDIRNYEAPEVLPNGDIIIRRRPDATPWEPREDDIEL</sequence>
<organism evidence="2 3">
    <name type="scientific">Marivivens donghaensis</name>
    <dbReference type="NCBI Taxonomy" id="1699413"/>
    <lineage>
        <taxon>Bacteria</taxon>
        <taxon>Pseudomonadati</taxon>
        <taxon>Pseudomonadota</taxon>
        <taxon>Alphaproteobacteria</taxon>
        <taxon>Rhodobacterales</taxon>
        <taxon>Paracoccaceae</taxon>
        <taxon>Marivivens group</taxon>
        <taxon>Marivivens</taxon>
    </lineage>
</organism>
<accession>A0ABX0VZB9</accession>